<dbReference type="InterPro" id="IPR050300">
    <property type="entry name" value="GDXG_lipolytic_enzyme"/>
</dbReference>
<evidence type="ECO:0000259" key="4">
    <source>
        <dbReference type="Pfam" id="PF07859"/>
    </source>
</evidence>
<feature type="active site" evidence="3">
    <location>
        <position position="174"/>
    </location>
</feature>
<dbReference type="GO" id="GO:0016787">
    <property type="term" value="F:hydrolase activity"/>
    <property type="evidence" value="ECO:0007669"/>
    <property type="project" value="UniProtKB-KW"/>
</dbReference>
<evidence type="ECO:0000313" key="5">
    <source>
        <dbReference type="EMBL" id="ELT42851.1"/>
    </source>
</evidence>
<accession>L8TMG3</accession>
<dbReference type="AlphaFoldDB" id="L8TMG3"/>
<dbReference type="InterPro" id="IPR002168">
    <property type="entry name" value="Lipase_GDXG_HIS_AS"/>
</dbReference>
<comment type="caution">
    <text evidence="5">The sequence shown here is derived from an EMBL/GenBank/DDBJ whole genome shotgun (WGS) entry which is preliminary data.</text>
</comment>
<dbReference type="InterPro" id="IPR013094">
    <property type="entry name" value="AB_hydrolase_3"/>
</dbReference>
<evidence type="ECO:0000256" key="3">
    <source>
        <dbReference type="PROSITE-ProRule" id="PRU10038"/>
    </source>
</evidence>
<feature type="domain" description="Alpha/beta hydrolase fold-3" evidence="4">
    <location>
        <begin position="96"/>
        <end position="307"/>
    </location>
</feature>
<dbReference type="PANTHER" id="PTHR48081">
    <property type="entry name" value="AB HYDROLASE SUPERFAMILY PROTEIN C4A8.06C"/>
    <property type="match status" value="1"/>
</dbReference>
<dbReference type="Gene3D" id="3.40.50.1820">
    <property type="entry name" value="alpha/beta hydrolase"/>
    <property type="match status" value="1"/>
</dbReference>
<evidence type="ECO:0000256" key="2">
    <source>
        <dbReference type="ARBA" id="ARBA00022801"/>
    </source>
</evidence>
<organism evidence="5 6">
    <name type="scientific">Arthrobacter nitrophenolicus</name>
    <dbReference type="NCBI Taxonomy" id="683150"/>
    <lineage>
        <taxon>Bacteria</taxon>
        <taxon>Bacillati</taxon>
        <taxon>Actinomycetota</taxon>
        <taxon>Actinomycetes</taxon>
        <taxon>Micrococcales</taxon>
        <taxon>Micrococcaceae</taxon>
        <taxon>Arthrobacter</taxon>
    </lineage>
</organism>
<dbReference type="InterPro" id="IPR033140">
    <property type="entry name" value="Lipase_GDXG_put_SER_AS"/>
</dbReference>
<reference evidence="6" key="1">
    <citation type="journal article" date="2013" name="Genome Announc.">
        <title>Draft Genome Sequence of the 2-Chloro-4-Nitrophenol-Degrading Bacterium Arthrobacter sp. Strain SJCon.</title>
        <authorList>
            <person name="Vikram S."/>
            <person name="Kumar S."/>
            <person name="Vaidya B."/>
            <person name="Pinnaka A.K."/>
            <person name="Raghava G.P."/>
        </authorList>
    </citation>
    <scope>NUCLEOTIDE SEQUENCE [LARGE SCALE GENOMIC DNA]</scope>
    <source>
        <strain evidence="6">SJCon</strain>
    </source>
</reference>
<dbReference type="EMBL" id="AOFD01000079">
    <property type="protein sequence ID" value="ELT42851.1"/>
    <property type="molecule type" value="Genomic_DNA"/>
</dbReference>
<dbReference type="InterPro" id="IPR029058">
    <property type="entry name" value="AB_hydrolase_fold"/>
</dbReference>
<dbReference type="PROSITE" id="PS01174">
    <property type="entry name" value="LIPASE_GDXG_SER"/>
    <property type="match status" value="1"/>
</dbReference>
<gene>
    <name evidence="5" type="ORF">G205_22021</name>
</gene>
<proteinExistence type="inferred from homology"/>
<sequence>MTAELSTAAVPLDEVAPDAVALIRAFRDGGGVSFQDVPLEQARAAYEAGCAANGIPVVSLERVETLQCPVKGGAIGLRRYHPGTGTGSGGAPRPVVVFLHGGGWVIGSLDTHDRLCRRLAAVSGLDVVSVEYRLAPEHPFPTPLEDSRAALEFVRDKAPEYGWDRNRIVVAGDSAGGNLATVLATDPGSVVNGTTIIGQVLLYPVANLLDESESYARIAEGFPLTADSMRWFRSLYLPDGQTASDLRVSPGLRSRADFARNGVPAAFVVTVGLDPLADEGIAYAGLLAHAGAMVEHHHLPRHSHGLFTSAGLIPTGAKLFDRAANWLIELTNPTKTIS</sequence>
<protein>
    <submittedName>
        <fullName evidence="5">Alpha/beta hydrolase</fullName>
    </submittedName>
</protein>
<keyword evidence="2 5" id="KW-0378">Hydrolase</keyword>
<name>L8TMG3_9MICC</name>
<comment type="similarity">
    <text evidence="1">Belongs to the 'GDXG' lipolytic enzyme family.</text>
</comment>
<evidence type="ECO:0000256" key="1">
    <source>
        <dbReference type="ARBA" id="ARBA00010515"/>
    </source>
</evidence>
<dbReference type="RefSeq" id="WP_009359453.1">
    <property type="nucleotide sequence ID" value="NZ_AOFD01000079.1"/>
</dbReference>
<dbReference type="Proteomes" id="UP000011189">
    <property type="component" value="Unassembled WGS sequence"/>
</dbReference>
<dbReference type="PROSITE" id="PS01173">
    <property type="entry name" value="LIPASE_GDXG_HIS"/>
    <property type="match status" value="1"/>
</dbReference>
<keyword evidence="6" id="KW-1185">Reference proteome</keyword>
<dbReference type="Pfam" id="PF07859">
    <property type="entry name" value="Abhydrolase_3"/>
    <property type="match status" value="1"/>
</dbReference>
<dbReference type="SUPFAM" id="SSF53474">
    <property type="entry name" value="alpha/beta-Hydrolases"/>
    <property type="match status" value="1"/>
</dbReference>
<dbReference type="PANTHER" id="PTHR48081:SF8">
    <property type="entry name" value="ALPHA_BETA HYDROLASE FOLD-3 DOMAIN-CONTAINING PROTEIN-RELATED"/>
    <property type="match status" value="1"/>
</dbReference>
<dbReference type="PATRIC" id="fig|683150.5.peg.4306"/>
<evidence type="ECO:0000313" key="6">
    <source>
        <dbReference type="Proteomes" id="UP000011189"/>
    </source>
</evidence>